<dbReference type="GO" id="GO:0030388">
    <property type="term" value="P:fructose 1,6-bisphosphate metabolic process"/>
    <property type="evidence" value="ECO:0007669"/>
    <property type="project" value="TreeGrafter"/>
</dbReference>
<dbReference type="GO" id="GO:0016208">
    <property type="term" value="F:AMP binding"/>
    <property type="evidence" value="ECO:0007669"/>
    <property type="project" value="TreeGrafter"/>
</dbReference>
<comment type="catalytic activity">
    <reaction evidence="5">
        <text>beta-D-fructose 6-phosphate + ATP = beta-D-fructose 1,6-bisphosphate + ADP + H(+)</text>
        <dbReference type="Rhea" id="RHEA:16109"/>
        <dbReference type="ChEBI" id="CHEBI:15378"/>
        <dbReference type="ChEBI" id="CHEBI:30616"/>
        <dbReference type="ChEBI" id="CHEBI:32966"/>
        <dbReference type="ChEBI" id="CHEBI:57634"/>
        <dbReference type="ChEBI" id="CHEBI:456216"/>
        <dbReference type="EC" id="2.7.1.11"/>
    </reaction>
</comment>
<dbReference type="GO" id="GO:0005524">
    <property type="term" value="F:ATP binding"/>
    <property type="evidence" value="ECO:0007669"/>
    <property type="project" value="TreeGrafter"/>
</dbReference>
<evidence type="ECO:0000256" key="5">
    <source>
        <dbReference type="ARBA" id="ARBA00048070"/>
    </source>
</evidence>
<dbReference type="AlphaFoldDB" id="A0A2G8K3K6"/>
<dbReference type="GO" id="GO:0048029">
    <property type="term" value="F:monosaccharide binding"/>
    <property type="evidence" value="ECO:0007669"/>
    <property type="project" value="TreeGrafter"/>
</dbReference>
<dbReference type="GO" id="GO:0061621">
    <property type="term" value="P:canonical glycolysis"/>
    <property type="evidence" value="ECO:0007669"/>
    <property type="project" value="TreeGrafter"/>
</dbReference>
<dbReference type="GO" id="GO:0005945">
    <property type="term" value="C:6-phosphofructokinase complex"/>
    <property type="evidence" value="ECO:0007669"/>
    <property type="project" value="TreeGrafter"/>
</dbReference>
<accession>A0A2G8K3K6</accession>
<name>A0A2G8K3K6_STIJA</name>
<proteinExistence type="predicted"/>
<dbReference type="GO" id="GO:0046872">
    <property type="term" value="F:metal ion binding"/>
    <property type="evidence" value="ECO:0007669"/>
    <property type="project" value="UniProtKB-KW"/>
</dbReference>
<dbReference type="Proteomes" id="UP000230750">
    <property type="component" value="Unassembled WGS sequence"/>
</dbReference>
<keyword evidence="3 7" id="KW-0418">Kinase</keyword>
<dbReference type="GO" id="GO:0042802">
    <property type="term" value="F:identical protein binding"/>
    <property type="evidence" value="ECO:0007669"/>
    <property type="project" value="TreeGrafter"/>
</dbReference>
<dbReference type="GO" id="GO:0070095">
    <property type="term" value="F:fructose-6-phosphate binding"/>
    <property type="evidence" value="ECO:0007669"/>
    <property type="project" value="TreeGrafter"/>
</dbReference>
<organism evidence="7 8">
    <name type="scientific">Stichopus japonicus</name>
    <name type="common">Sea cucumber</name>
    <dbReference type="NCBI Taxonomy" id="307972"/>
    <lineage>
        <taxon>Eukaryota</taxon>
        <taxon>Metazoa</taxon>
        <taxon>Echinodermata</taxon>
        <taxon>Eleutherozoa</taxon>
        <taxon>Echinozoa</taxon>
        <taxon>Holothuroidea</taxon>
        <taxon>Aspidochirotacea</taxon>
        <taxon>Aspidochirotida</taxon>
        <taxon>Stichopodidae</taxon>
        <taxon>Apostichopus</taxon>
    </lineage>
</organism>
<evidence type="ECO:0000256" key="2">
    <source>
        <dbReference type="ARBA" id="ARBA00022723"/>
    </source>
</evidence>
<evidence type="ECO:0000313" key="8">
    <source>
        <dbReference type="Proteomes" id="UP000230750"/>
    </source>
</evidence>
<comment type="caution">
    <text evidence="7">The sequence shown here is derived from an EMBL/GenBank/DDBJ whole genome shotgun (WGS) entry which is preliminary data.</text>
</comment>
<feature type="domain" description="Phosphofructokinase" evidence="6">
    <location>
        <begin position="1"/>
        <end position="49"/>
    </location>
</feature>
<keyword evidence="4" id="KW-0460">Magnesium</keyword>
<gene>
    <name evidence="7" type="ORF">BSL78_20575</name>
</gene>
<dbReference type="InterPro" id="IPR035966">
    <property type="entry name" value="PKF_sf"/>
</dbReference>
<dbReference type="STRING" id="307972.A0A2G8K3K6"/>
<dbReference type="InterPro" id="IPR000023">
    <property type="entry name" value="Phosphofructokinase_dom"/>
</dbReference>
<keyword evidence="2" id="KW-0479">Metal-binding</keyword>
<sequence length="76" mass="8438">MNAAVRAVVRMGIYVGFRVFAIHEGYQGMVDGGDQIQEMGWKDVSGIIQLVIRVPGYPPDAILPGSYFITRILRKV</sequence>
<evidence type="ECO:0000259" key="6">
    <source>
        <dbReference type="Pfam" id="PF00365"/>
    </source>
</evidence>
<protein>
    <submittedName>
        <fullName evidence="7">Putative 6-phosphofructokinase, muscle type-like</fullName>
    </submittedName>
</protein>
<dbReference type="SUPFAM" id="SSF53784">
    <property type="entry name" value="Phosphofructokinase"/>
    <property type="match status" value="1"/>
</dbReference>
<keyword evidence="1" id="KW-0808">Transferase</keyword>
<evidence type="ECO:0000256" key="3">
    <source>
        <dbReference type="ARBA" id="ARBA00022777"/>
    </source>
</evidence>
<dbReference type="Gene3D" id="3.40.50.450">
    <property type="match status" value="1"/>
</dbReference>
<dbReference type="GO" id="GO:0003872">
    <property type="term" value="F:6-phosphofructokinase activity"/>
    <property type="evidence" value="ECO:0007669"/>
    <property type="project" value="UniProtKB-EC"/>
</dbReference>
<reference evidence="7 8" key="1">
    <citation type="journal article" date="2017" name="PLoS Biol.">
        <title>The sea cucumber genome provides insights into morphological evolution and visceral regeneration.</title>
        <authorList>
            <person name="Zhang X."/>
            <person name="Sun L."/>
            <person name="Yuan J."/>
            <person name="Sun Y."/>
            <person name="Gao Y."/>
            <person name="Zhang L."/>
            <person name="Li S."/>
            <person name="Dai H."/>
            <person name="Hamel J.F."/>
            <person name="Liu C."/>
            <person name="Yu Y."/>
            <person name="Liu S."/>
            <person name="Lin W."/>
            <person name="Guo K."/>
            <person name="Jin S."/>
            <person name="Xu P."/>
            <person name="Storey K.B."/>
            <person name="Huan P."/>
            <person name="Zhang T."/>
            <person name="Zhou Y."/>
            <person name="Zhang J."/>
            <person name="Lin C."/>
            <person name="Li X."/>
            <person name="Xing L."/>
            <person name="Huo D."/>
            <person name="Sun M."/>
            <person name="Wang L."/>
            <person name="Mercier A."/>
            <person name="Li F."/>
            <person name="Yang H."/>
            <person name="Xiang J."/>
        </authorList>
    </citation>
    <scope>NUCLEOTIDE SEQUENCE [LARGE SCALE GENOMIC DNA]</scope>
    <source>
        <strain evidence="7">Shaxun</strain>
        <tissue evidence="7">Muscle</tissue>
    </source>
</reference>
<dbReference type="Pfam" id="PF00365">
    <property type="entry name" value="PFK"/>
    <property type="match status" value="1"/>
</dbReference>
<evidence type="ECO:0000313" key="7">
    <source>
        <dbReference type="EMBL" id="PIK42587.1"/>
    </source>
</evidence>
<dbReference type="GO" id="GO:0006002">
    <property type="term" value="P:fructose 6-phosphate metabolic process"/>
    <property type="evidence" value="ECO:0007669"/>
    <property type="project" value="TreeGrafter"/>
</dbReference>
<dbReference type="EMBL" id="MRZV01000923">
    <property type="protein sequence ID" value="PIK42587.1"/>
    <property type="molecule type" value="Genomic_DNA"/>
</dbReference>
<evidence type="ECO:0000256" key="4">
    <source>
        <dbReference type="ARBA" id="ARBA00022842"/>
    </source>
</evidence>
<dbReference type="PANTHER" id="PTHR13697">
    <property type="entry name" value="PHOSPHOFRUCTOKINASE"/>
    <property type="match status" value="1"/>
</dbReference>
<dbReference type="OrthoDB" id="537915at2759"/>
<dbReference type="UniPathway" id="UPA00109">
    <property type="reaction ID" value="UER00182"/>
</dbReference>
<dbReference type="PANTHER" id="PTHR13697:SF4">
    <property type="entry name" value="ATP-DEPENDENT 6-PHOSPHOFRUCTOKINASE"/>
    <property type="match status" value="1"/>
</dbReference>
<evidence type="ECO:0000256" key="1">
    <source>
        <dbReference type="ARBA" id="ARBA00022679"/>
    </source>
</evidence>
<keyword evidence="8" id="KW-1185">Reference proteome</keyword>